<dbReference type="AlphaFoldDB" id="K9FR37"/>
<feature type="region of interest" description="Disordered" evidence="1">
    <location>
        <begin position="45"/>
        <end position="72"/>
    </location>
</feature>
<dbReference type="EMBL" id="AKCT01000216">
    <property type="protein sequence ID" value="EKV10832.1"/>
    <property type="molecule type" value="Genomic_DNA"/>
</dbReference>
<gene>
    <name evidence="2" type="ORF">PDIG_53200</name>
</gene>
<comment type="caution">
    <text evidence="2">The sequence shown here is derived from an EMBL/GenBank/DDBJ whole genome shotgun (WGS) entry which is preliminary data.</text>
</comment>
<evidence type="ECO:0000256" key="1">
    <source>
        <dbReference type="SAM" id="MobiDB-lite"/>
    </source>
</evidence>
<reference evidence="3" key="1">
    <citation type="journal article" date="2012" name="BMC Genomics">
        <title>Genome sequence of the necrotrophic fungus Penicillium digitatum, the main postharvest pathogen of citrus.</title>
        <authorList>
            <person name="Marcet-Houben M."/>
            <person name="Ballester A.-R."/>
            <person name="de la Fuente B."/>
            <person name="Harries E."/>
            <person name="Marcos J.F."/>
            <person name="Gonzalez-Candelas L."/>
            <person name="Gabaldon T."/>
        </authorList>
    </citation>
    <scope>NUCLEOTIDE SEQUENCE [LARGE SCALE GENOMIC DNA]</scope>
    <source>
        <strain evidence="3">PHI26 / CECT 20796</strain>
    </source>
</reference>
<dbReference type="InParanoid" id="K9FR37"/>
<protein>
    <submittedName>
        <fullName evidence="2">Uncharacterized protein</fullName>
    </submittedName>
</protein>
<dbReference type="HOGENOM" id="CLU_2722969_0_0_1"/>
<accession>K9FR37</accession>
<sequence>MESTITVTTTKKKRHVATDTPTRIMPARKAKIEIKVTDGTDVISVSTAEKETPKDIGRLSKGKQTPNRKRTG</sequence>
<evidence type="ECO:0000313" key="3">
    <source>
        <dbReference type="Proteomes" id="UP000009882"/>
    </source>
</evidence>
<proteinExistence type="predicted"/>
<name>K9FR37_PEND2</name>
<organism evidence="2 3">
    <name type="scientific">Penicillium digitatum (strain PHI26 / CECT 20796)</name>
    <name type="common">Green mold</name>
    <dbReference type="NCBI Taxonomy" id="1170229"/>
    <lineage>
        <taxon>Eukaryota</taxon>
        <taxon>Fungi</taxon>
        <taxon>Dikarya</taxon>
        <taxon>Ascomycota</taxon>
        <taxon>Pezizomycotina</taxon>
        <taxon>Eurotiomycetes</taxon>
        <taxon>Eurotiomycetidae</taxon>
        <taxon>Eurotiales</taxon>
        <taxon>Aspergillaceae</taxon>
        <taxon>Penicillium</taxon>
    </lineage>
</organism>
<dbReference type="Proteomes" id="UP000009882">
    <property type="component" value="Unassembled WGS sequence"/>
</dbReference>
<evidence type="ECO:0000313" key="2">
    <source>
        <dbReference type="EMBL" id="EKV10832.1"/>
    </source>
</evidence>
<feature type="compositionally biased region" description="Basic and acidic residues" evidence="1">
    <location>
        <begin position="48"/>
        <end position="58"/>
    </location>
</feature>
<keyword evidence="3" id="KW-1185">Reference proteome</keyword>